<dbReference type="AlphaFoldDB" id="A0A2T2YBL4"/>
<feature type="domain" description="Outer membrane protein beta-barrel" evidence="1">
    <location>
        <begin position="230"/>
        <end position="401"/>
    </location>
</feature>
<dbReference type="InterPro" id="IPR025665">
    <property type="entry name" value="Beta-barrel_OMP_2"/>
</dbReference>
<protein>
    <recommendedName>
        <fullName evidence="1">Outer membrane protein beta-barrel domain-containing protein</fullName>
    </recommendedName>
</protein>
<evidence type="ECO:0000313" key="2">
    <source>
        <dbReference type="EMBL" id="PSR52883.1"/>
    </source>
</evidence>
<evidence type="ECO:0000313" key="3">
    <source>
        <dbReference type="Proteomes" id="UP000240357"/>
    </source>
</evidence>
<dbReference type="EMBL" id="PYFT01000001">
    <property type="protein sequence ID" value="PSR52883.1"/>
    <property type="molecule type" value="Genomic_DNA"/>
</dbReference>
<sequence length="429" mass="48658">MQTRYTSLFWISLLLFLLSNKIYGQSNFVKAYLILPSQDTIQGLIDDQNWAKNPKIISFKRGENATIQKYKPGEIRGFSLNSGEQYNSQIVTIDKSPTELATLIEQAKLDNNFVVKDTVFLTVLVKGYAHLYYLKDENAKVHYYLQKPGMSVQELIQRKSISTIKGQNLLVTSDIYKGQLVNIFSDCLSLHSEINKTNYRKNELIQLAQKYNNYKTGATSQIVKGKLDTNVQFGLLAGMSKTNLLFSGNHTNSKLAESKFETNVNCIIGLHLDFIMERSRRKWSMHNELAWKPYQTKATYQTIKSADNYEKGTYTLAFGYVGLTNLLRYTLPFANIKPFINAGLAQNFALTTVNKHAKTTHFYAPDQESTEAALADYRKYEQALVIGTGITANRLSAEIRIEKGNGMSAYTALKSSKQMILALISYRIH</sequence>
<reference evidence="2 3" key="1">
    <citation type="submission" date="2018-03" db="EMBL/GenBank/DDBJ databases">
        <title>Adhaeribacter sp. HMF7605 Genome sequencing and assembly.</title>
        <authorList>
            <person name="Kang H."/>
            <person name="Kang J."/>
            <person name="Cha I."/>
            <person name="Kim H."/>
            <person name="Joh K."/>
        </authorList>
    </citation>
    <scope>NUCLEOTIDE SEQUENCE [LARGE SCALE GENOMIC DNA]</scope>
    <source>
        <strain evidence="2 3">HMF7605</strain>
    </source>
</reference>
<dbReference type="Pfam" id="PF13568">
    <property type="entry name" value="OMP_b-brl_2"/>
    <property type="match status" value="1"/>
</dbReference>
<gene>
    <name evidence="2" type="ORF">AHMF7605_04755</name>
</gene>
<dbReference type="RefSeq" id="WP_106926949.1">
    <property type="nucleotide sequence ID" value="NZ_PYFT01000001.1"/>
</dbReference>
<comment type="caution">
    <text evidence="2">The sequence shown here is derived from an EMBL/GenBank/DDBJ whole genome shotgun (WGS) entry which is preliminary data.</text>
</comment>
<evidence type="ECO:0000259" key="1">
    <source>
        <dbReference type="Pfam" id="PF13568"/>
    </source>
</evidence>
<dbReference type="OrthoDB" id="815717at2"/>
<accession>A0A2T2YBL4</accession>
<proteinExistence type="predicted"/>
<organism evidence="2 3">
    <name type="scientific">Adhaeribacter arboris</name>
    <dbReference type="NCBI Taxonomy" id="2072846"/>
    <lineage>
        <taxon>Bacteria</taxon>
        <taxon>Pseudomonadati</taxon>
        <taxon>Bacteroidota</taxon>
        <taxon>Cytophagia</taxon>
        <taxon>Cytophagales</taxon>
        <taxon>Hymenobacteraceae</taxon>
        <taxon>Adhaeribacter</taxon>
    </lineage>
</organism>
<keyword evidence="3" id="KW-1185">Reference proteome</keyword>
<name>A0A2T2YBL4_9BACT</name>
<dbReference type="Proteomes" id="UP000240357">
    <property type="component" value="Unassembled WGS sequence"/>
</dbReference>